<feature type="chain" id="PRO_5046885473" description="DUF642 domain-containing protein" evidence="1">
    <location>
        <begin position="23"/>
        <end position="458"/>
    </location>
</feature>
<dbReference type="Pfam" id="PF04862">
    <property type="entry name" value="DUF642"/>
    <property type="match status" value="1"/>
</dbReference>
<dbReference type="Proteomes" id="UP001497512">
    <property type="component" value="Chromosome 7"/>
</dbReference>
<dbReference type="EMBL" id="OZ019899">
    <property type="protein sequence ID" value="CAK9231613.1"/>
    <property type="molecule type" value="Genomic_DNA"/>
</dbReference>
<proteinExistence type="predicted"/>
<keyword evidence="1" id="KW-0732">Signal</keyword>
<evidence type="ECO:0000256" key="1">
    <source>
        <dbReference type="SAM" id="SignalP"/>
    </source>
</evidence>
<name>A0ABP0V0B7_9BRYO</name>
<protein>
    <recommendedName>
        <fullName evidence="2">DUF642 domain-containing protein</fullName>
    </recommendedName>
</protein>
<gene>
    <name evidence="3" type="ORF">CSSPTR1EN2_LOCUS20792</name>
</gene>
<organism evidence="3 4">
    <name type="scientific">Sphagnum troendelagicum</name>
    <dbReference type="NCBI Taxonomy" id="128251"/>
    <lineage>
        <taxon>Eukaryota</taxon>
        <taxon>Viridiplantae</taxon>
        <taxon>Streptophyta</taxon>
        <taxon>Embryophyta</taxon>
        <taxon>Bryophyta</taxon>
        <taxon>Sphagnophytina</taxon>
        <taxon>Sphagnopsida</taxon>
        <taxon>Sphagnales</taxon>
        <taxon>Sphagnaceae</taxon>
        <taxon>Sphagnum</taxon>
    </lineage>
</organism>
<keyword evidence="4" id="KW-1185">Reference proteome</keyword>
<reference evidence="3" key="1">
    <citation type="submission" date="2024-02" db="EMBL/GenBank/DDBJ databases">
        <authorList>
            <consortium name="ELIXIR-Norway"/>
            <consortium name="Elixir Norway"/>
        </authorList>
    </citation>
    <scope>NUCLEOTIDE SEQUENCE</scope>
</reference>
<dbReference type="InterPro" id="IPR006946">
    <property type="entry name" value="DGR2-like_dom"/>
</dbReference>
<feature type="domain" description="DUF642" evidence="2">
    <location>
        <begin position="220"/>
        <end position="393"/>
    </location>
</feature>
<accession>A0ABP0V0B7</accession>
<feature type="signal peptide" evidence="1">
    <location>
        <begin position="1"/>
        <end position="22"/>
    </location>
</feature>
<evidence type="ECO:0000313" key="3">
    <source>
        <dbReference type="EMBL" id="CAK9231613.1"/>
    </source>
</evidence>
<sequence length="458" mass="49717">MVNPWLLLRMCLHVCFEHPSLCILLALCTQKMDGAYCDPSNLVQNGDFQVQSFLFGSYPTMDVISSGIRTLMPFWVAAAGGFQVLDATVFVPPPGLNASFLIHMNYRSGPGELVSMPIYTLREGAIYTVSFFIADNPDGGPVAKAVRLGLQDIYGRNVAPPGLSPFVVSNSSTTRNSILWQPVSCNVRGTGVPTILSLSSLTPGSYGALVANLQVNLQSMIENGSFENVDPQIQINNLTYFAELTGPSSLIRHWVVETGVIKIATAARYQASTDNTAILLDLNAENSPATISNIFSARSNTDYTLLFDTAANPERNFQLVIGQLVVTVQGLPSTNYLLSETVNLDSTSFSIDSIGWVTMAMEFKTFKDDFQVKVTFRSKIAGSFGPLLDNVQVFENTKSLKSTNETKLIGIPNTPPTITTPTYISTPTTTSIAFKIACPLSTCLVTLLLLTFTCYKVS</sequence>
<evidence type="ECO:0000313" key="4">
    <source>
        <dbReference type="Proteomes" id="UP001497512"/>
    </source>
</evidence>
<evidence type="ECO:0000259" key="2">
    <source>
        <dbReference type="Pfam" id="PF04862"/>
    </source>
</evidence>